<sequence length="430" mass="44688">MTTVYSRRRLLQLLGAGVGAAGLAACAPSAPGESRPSAGGSPAGDPTDFSFASWSLSEEAAAPVVQAQLDAYAGEHGIAIDGVTYPFNEYLNQLVLQIRGGQFSGAAQLDVAWLGVVAPLGALRDVGAVVSGGGYTDTAVRAGQVDDAQWGVPWTIGAIGLVTNTELLGRVGATTAPETIEDFEALLTELKTLGDGIVPYAAMTKPAQMKDILTWMETFGSPLIDGDTVTIGDEPSVEAVAWFKRLYDAGLIAPDVDRFDARALFGQGKVGVYDDAVKGTAATIADSPDPELAAKLDGIARPVLAAGDTPRSLLWGHVIVVVDGDGADTATDYAHWVTSDEGTVVRYFEDILAPPALEAAVDAPEVTAHALTAAFNERVTPTATASPFWRFPQYAQMETAVAEQVQSVLVGDSSPVDAMRAAGQAVQALI</sequence>
<dbReference type="Proteomes" id="UP000182977">
    <property type="component" value="Chromosome I"/>
</dbReference>
<dbReference type="PANTHER" id="PTHR30061:SF50">
    <property type="entry name" value="MALTOSE_MALTODEXTRIN-BINDING PERIPLASMIC PROTEIN"/>
    <property type="match status" value="1"/>
</dbReference>
<evidence type="ECO:0000256" key="3">
    <source>
        <dbReference type="ARBA" id="ARBA00022729"/>
    </source>
</evidence>
<dbReference type="PANTHER" id="PTHR30061">
    <property type="entry name" value="MALTOSE-BINDING PERIPLASMIC PROTEIN"/>
    <property type="match status" value="1"/>
</dbReference>
<evidence type="ECO:0000256" key="4">
    <source>
        <dbReference type="SAM" id="SignalP"/>
    </source>
</evidence>
<accession>A0A1H2JMS3</accession>
<gene>
    <name evidence="5" type="ORF">SAMN04488563_2851</name>
</gene>
<evidence type="ECO:0000256" key="2">
    <source>
        <dbReference type="ARBA" id="ARBA00022448"/>
    </source>
</evidence>
<dbReference type="EMBL" id="LT629791">
    <property type="protein sequence ID" value="SDU57461.1"/>
    <property type="molecule type" value="Genomic_DNA"/>
</dbReference>
<dbReference type="PROSITE" id="PS51318">
    <property type="entry name" value="TAT"/>
    <property type="match status" value="1"/>
</dbReference>
<evidence type="ECO:0000256" key="1">
    <source>
        <dbReference type="ARBA" id="ARBA00008520"/>
    </source>
</evidence>
<reference evidence="6" key="1">
    <citation type="submission" date="2016-10" db="EMBL/GenBank/DDBJ databases">
        <authorList>
            <person name="Varghese N."/>
            <person name="Submissions S."/>
        </authorList>
    </citation>
    <scope>NUCLEOTIDE SEQUENCE [LARGE SCALE GENOMIC DNA]</scope>
    <source>
        <strain evidence="6">DSM 45079</strain>
    </source>
</reference>
<dbReference type="AlphaFoldDB" id="A0A1H2JMS3"/>
<protein>
    <submittedName>
        <fullName evidence="5">Multiple sugar transport system substrate-binding protein</fullName>
    </submittedName>
</protein>
<keyword evidence="6" id="KW-1185">Reference proteome</keyword>
<dbReference type="SUPFAM" id="SSF53850">
    <property type="entry name" value="Periplasmic binding protein-like II"/>
    <property type="match status" value="1"/>
</dbReference>
<organism evidence="5 6">
    <name type="scientific">Jiangella alkaliphila</name>
    <dbReference type="NCBI Taxonomy" id="419479"/>
    <lineage>
        <taxon>Bacteria</taxon>
        <taxon>Bacillati</taxon>
        <taxon>Actinomycetota</taxon>
        <taxon>Actinomycetes</taxon>
        <taxon>Jiangellales</taxon>
        <taxon>Jiangellaceae</taxon>
        <taxon>Jiangella</taxon>
    </lineage>
</organism>
<dbReference type="RefSeq" id="WP_046767427.1">
    <property type="nucleotide sequence ID" value="NZ_KQ061221.1"/>
</dbReference>
<proteinExistence type="inferred from homology"/>
<comment type="similarity">
    <text evidence="1">Belongs to the bacterial solute-binding protein 1 family.</text>
</comment>
<dbReference type="STRING" id="419479.SAMN04488563_2851"/>
<keyword evidence="5" id="KW-0762">Sugar transport</keyword>
<evidence type="ECO:0000313" key="5">
    <source>
        <dbReference type="EMBL" id="SDU57461.1"/>
    </source>
</evidence>
<dbReference type="GO" id="GO:1901982">
    <property type="term" value="F:maltose binding"/>
    <property type="evidence" value="ECO:0007669"/>
    <property type="project" value="TreeGrafter"/>
</dbReference>
<feature type="chain" id="PRO_5009277659" evidence="4">
    <location>
        <begin position="21"/>
        <end position="430"/>
    </location>
</feature>
<dbReference type="GO" id="GO:0055052">
    <property type="term" value="C:ATP-binding cassette (ABC) transporter complex, substrate-binding subunit-containing"/>
    <property type="evidence" value="ECO:0007669"/>
    <property type="project" value="TreeGrafter"/>
</dbReference>
<keyword evidence="2" id="KW-0813">Transport</keyword>
<evidence type="ECO:0000313" key="6">
    <source>
        <dbReference type="Proteomes" id="UP000182977"/>
    </source>
</evidence>
<dbReference type="PROSITE" id="PS51257">
    <property type="entry name" value="PROKAR_LIPOPROTEIN"/>
    <property type="match status" value="1"/>
</dbReference>
<feature type="signal peptide" evidence="4">
    <location>
        <begin position="1"/>
        <end position="20"/>
    </location>
</feature>
<dbReference type="OrthoDB" id="3951689at2"/>
<dbReference type="InterPro" id="IPR006059">
    <property type="entry name" value="SBP"/>
</dbReference>
<dbReference type="GO" id="GO:0042956">
    <property type="term" value="P:maltodextrin transmembrane transport"/>
    <property type="evidence" value="ECO:0007669"/>
    <property type="project" value="TreeGrafter"/>
</dbReference>
<dbReference type="Pfam" id="PF13416">
    <property type="entry name" value="SBP_bac_8"/>
    <property type="match status" value="1"/>
</dbReference>
<dbReference type="GO" id="GO:0015768">
    <property type="term" value="P:maltose transport"/>
    <property type="evidence" value="ECO:0007669"/>
    <property type="project" value="TreeGrafter"/>
</dbReference>
<dbReference type="Gene3D" id="3.40.190.10">
    <property type="entry name" value="Periplasmic binding protein-like II"/>
    <property type="match status" value="1"/>
</dbReference>
<name>A0A1H2JMS3_9ACTN</name>
<dbReference type="InterPro" id="IPR006311">
    <property type="entry name" value="TAT_signal"/>
</dbReference>
<keyword evidence="3 4" id="KW-0732">Signal</keyword>